<dbReference type="Proteomes" id="UP001417504">
    <property type="component" value="Unassembled WGS sequence"/>
</dbReference>
<dbReference type="AlphaFoldDB" id="A0AAP0PQP3"/>
<dbReference type="PANTHER" id="PTHR42648:SF31">
    <property type="entry name" value="RNA-DIRECTED DNA POLYMERASE"/>
    <property type="match status" value="1"/>
</dbReference>
<keyword evidence="3" id="KW-1185">Reference proteome</keyword>
<proteinExistence type="predicted"/>
<gene>
    <name evidence="2" type="ORF">Sjap_000382</name>
</gene>
<dbReference type="SUPFAM" id="SSF53098">
    <property type="entry name" value="Ribonuclease H-like"/>
    <property type="match status" value="1"/>
</dbReference>
<dbReference type="GO" id="GO:0015074">
    <property type="term" value="P:DNA integration"/>
    <property type="evidence" value="ECO:0007669"/>
    <property type="project" value="InterPro"/>
</dbReference>
<dbReference type="Gene3D" id="3.30.420.10">
    <property type="entry name" value="Ribonuclease H-like superfamily/Ribonuclease H"/>
    <property type="match status" value="1"/>
</dbReference>
<dbReference type="PANTHER" id="PTHR42648">
    <property type="entry name" value="TRANSPOSASE, PUTATIVE-RELATED"/>
    <property type="match status" value="1"/>
</dbReference>
<dbReference type="Pfam" id="PF00665">
    <property type="entry name" value="rve"/>
    <property type="match status" value="1"/>
</dbReference>
<organism evidence="2 3">
    <name type="scientific">Stephania japonica</name>
    <dbReference type="NCBI Taxonomy" id="461633"/>
    <lineage>
        <taxon>Eukaryota</taxon>
        <taxon>Viridiplantae</taxon>
        <taxon>Streptophyta</taxon>
        <taxon>Embryophyta</taxon>
        <taxon>Tracheophyta</taxon>
        <taxon>Spermatophyta</taxon>
        <taxon>Magnoliopsida</taxon>
        <taxon>Ranunculales</taxon>
        <taxon>Menispermaceae</taxon>
        <taxon>Menispermoideae</taxon>
        <taxon>Cissampelideae</taxon>
        <taxon>Stephania</taxon>
    </lineage>
</organism>
<dbReference type="EMBL" id="JBBNAE010000001">
    <property type="protein sequence ID" value="KAK9152902.1"/>
    <property type="molecule type" value="Genomic_DNA"/>
</dbReference>
<dbReference type="PROSITE" id="PS50994">
    <property type="entry name" value="INTEGRASE"/>
    <property type="match status" value="1"/>
</dbReference>
<name>A0AAP0PQP3_9MAGN</name>
<sequence length="324" mass="36992">MCTDFSLLQNPSIPSKPMHVFLPDGSMKFFDHVGHVQLSSKLLLHSCLHLASFKHNLLSVSKLTSTSKVKFSFLKQFCVLQDLENSQVLTVGRALASLYVFDSSSFSPEVFRAFTKYYDSSLRHFTSCNAVNSVLSWHQRLGHPSLFVAKHLHTLIPGFVLQSDVTPVILQNSVVFLYLLVLLKLLVFQLLHMDVWGPYEQQSLQGSQYFLTIVDNFSRFTRTYLLSCKSSTVNTIDSFLRFVHNLFNTSVQIVRTDNGSEFVNIECTKLFSQMGIFHQRSTPYTSQQNGVVERKHRHSLQVLCSNLVYQNFFGGMLSYNHLPL</sequence>
<protein>
    <recommendedName>
        <fullName evidence="1">Integrase catalytic domain-containing protein</fullName>
    </recommendedName>
</protein>
<evidence type="ECO:0000313" key="3">
    <source>
        <dbReference type="Proteomes" id="UP001417504"/>
    </source>
</evidence>
<evidence type="ECO:0000259" key="1">
    <source>
        <dbReference type="PROSITE" id="PS50994"/>
    </source>
</evidence>
<dbReference type="InterPro" id="IPR039537">
    <property type="entry name" value="Retrotran_Ty1/copia-like"/>
</dbReference>
<dbReference type="InterPro" id="IPR012337">
    <property type="entry name" value="RNaseH-like_sf"/>
</dbReference>
<reference evidence="2 3" key="1">
    <citation type="submission" date="2024-01" db="EMBL/GenBank/DDBJ databases">
        <title>Genome assemblies of Stephania.</title>
        <authorList>
            <person name="Yang L."/>
        </authorList>
    </citation>
    <scope>NUCLEOTIDE SEQUENCE [LARGE SCALE GENOMIC DNA]</scope>
    <source>
        <strain evidence="2">QJT</strain>
        <tissue evidence="2">Leaf</tissue>
    </source>
</reference>
<accession>A0AAP0PQP3</accession>
<evidence type="ECO:0000313" key="2">
    <source>
        <dbReference type="EMBL" id="KAK9152902.1"/>
    </source>
</evidence>
<dbReference type="InterPro" id="IPR036397">
    <property type="entry name" value="RNaseH_sf"/>
</dbReference>
<dbReference type="GO" id="GO:0003676">
    <property type="term" value="F:nucleic acid binding"/>
    <property type="evidence" value="ECO:0007669"/>
    <property type="project" value="InterPro"/>
</dbReference>
<feature type="domain" description="Integrase catalytic" evidence="1">
    <location>
        <begin position="153"/>
        <end position="324"/>
    </location>
</feature>
<comment type="caution">
    <text evidence="2">The sequence shown here is derived from an EMBL/GenBank/DDBJ whole genome shotgun (WGS) entry which is preliminary data.</text>
</comment>
<dbReference type="InterPro" id="IPR001584">
    <property type="entry name" value="Integrase_cat-core"/>
</dbReference>